<dbReference type="EMBL" id="BMAV01011828">
    <property type="protein sequence ID" value="GFY57969.1"/>
    <property type="molecule type" value="Genomic_DNA"/>
</dbReference>
<name>A0A8X6XR48_9ARAC</name>
<reference evidence="1" key="1">
    <citation type="submission" date="2020-08" db="EMBL/GenBank/DDBJ databases">
        <title>Multicomponent nature underlies the extraordinary mechanical properties of spider dragline silk.</title>
        <authorList>
            <person name="Kono N."/>
            <person name="Nakamura H."/>
            <person name="Mori M."/>
            <person name="Yoshida Y."/>
            <person name="Ohtoshi R."/>
            <person name="Malay A.D."/>
            <person name="Moran D.A.P."/>
            <person name="Tomita M."/>
            <person name="Numata K."/>
            <person name="Arakawa K."/>
        </authorList>
    </citation>
    <scope>NUCLEOTIDE SEQUENCE</scope>
</reference>
<keyword evidence="2" id="KW-1185">Reference proteome</keyword>
<accession>A0A8X6XR48</accession>
<sequence>MSGKTWKLSLLDIKVFLVSYLYTMYPKFLLILFTSALNPTPADSSSQSFVDERETLPQIRTIELQDNLSFSNINIDRDLFAWREIGDEHGTLAHLLRSRTNK</sequence>
<evidence type="ECO:0000313" key="1">
    <source>
        <dbReference type="EMBL" id="GFY57969.1"/>
    </source>
</evidence>
<organism evidence="1 2">
    <name type="scientific">Trichonephila inaurata madagascariensis</name>
    <dbReference type="NCBI Taxonomy" id="2747483"/>
    <lineage>
        <taxon>Eukaryota</taxon>
        <taxon>Metazoa</taxon>
        <taxon>Ecdysozoa</taxon>
        <taxon>Arthropoda</taxon>
        <taxon>Chelicerata</taxon>
        <taxon>Arachnida</taxon>
        <taxon>Araneae</taxon>
        <taxon>Araneomorphae</taxon>
        <taxon>Entelegynae</taxon>
        <taxon>Araneoidea</taxon>
        <taxon>Nephilidae</taxon>
        <taxon>Trichonephila</taxon>
        <taxon>Trichonephila inaurata</taxon>
    </lineage>
</organism>
<dbReference type="AlphaFoldDB" id="A0A8X6XR48"/>
<dbReference type="Proteomes" id="UP000886998">
    <property type="component" value="Unassembled WGS sequence"/>
</dbReference>
<protein>
    <submittedName>
        <fullName evidence="1">Uncharacterized protein</fullName>
    </submittedName>
</protein>
<proteinExistence type="predicted"/>
<gene>
    <name evidence="1" type="ORF">TNIN_334331</name>
</gene>
<evidence type="ECO:0000313" key="2">
    <source>
        <dbReference type="Proteomes" id="UP000886998"/>
    </source>
</evidence>
<comment type="caution">
    <text evidence="1">The sequence shown here is derived from an EMBL/GenBank/DDBJ whole genome shotgun (WGS) entry which is preliminary data.</text>
</comment>